<reference evidence="2" key="1">
    <citation type="submission" date="2020-02" db="EMBL/GenBank/DDBJ databases">
        <authorList>
            <person name="Meier V. D."/>
        </authorList>
    </citation>
    <scope>NUCLEOTIDE SEQUENCE</scope>
    <source>
        <strain evidence="2">AVDCRST_MAG13</strain>
    </source>
</reference>
<proteinExistence type="predicted"/>
<dbReference type="EMBL" id="CADCVO010000485">
    <property type="protein sequence ID" value="CAA9514383.1"/>
    <property type="molecule type" value="Genomic_DNA"/>
</dbReference>
<evidence type="ECO:0000256" key="1">
    <source>
        <dbReference type="SAM" id="MobiDB-lite"/>
    </source>
</evidence>
<sequence>MRRRHRAAHRLLPRRPAPRGADAARPGRAVHGLRGPHLARAPAQRLAAGAPKTPPSSIVSAT</sequence>
<protein>
    <submittedName>
        <fullName evidence="2">Uncharacterized protein</fullName>
    </submittedName>
</protein>
<feature type="compositionally biased region" description="Low complexity" evidence="1">
    <location>
        <begin position="38"/>
        <end position="51"/>
    </location>
</feature>
<feature type="region of interest" description="Disordered" evidence="1">
    <location>
        <begin position="1"/>
        <end position="62"/>
    </location>
</feature>
<dbReference type="AlphaFoldDB" id="A0A6J4T6C8"/>
<feature type="compositionally biased region" description="Basic residues" evidence="1">
    <location>
        <begin position="1"/>
        <end position="17"/>
    </location>
</feature>
<evidence type="ECO:0000313" key="2">
    <source>
        <dbReference type="EMBL" id="CAA9514383.1"/>
    </source>
</evidence>
<gene>
    <name evidence="2" type="ORF">AVDCRST_MAG13-2983</name>
</gene>
<feature type="compositionally biased region" description="Low complexity" evidence="1">
    <location>
        <begin position="18"/>
        <end position="29"/>
    </location>
</feature>
<organism evidence="2">
    <name type="scientific">uncultured Solirubrobacteraceae bacterium</name>
    <dbReference type="NCBI Taxonomy" id="1162706"/>
    <lineage>
        <taxon>Bacteria</taxon>
        <taxon>Bacillati</taxon>
        <taxon>Actinomycetota</taxon>
        <taxon>Thermoleophilia</taxon>
        <taxon>Solirubrobacterales</taxon>
        <taxon>Solirubrobacteraceae</taxon>
        <taxon>environmental samples</taxon>
    </lineage>
</organism>
<name>A0A6J4T6C8_9ACTN</name>
<accession>A0A6J4T6C8</accession>